<feature type="region of interest" description="Disordered" evidence="1">
    <location>
        <begin position="576"/>
        <end position="601"/>
    </location>
</feature>
<feature type="region of interest" description="Disordered" evidence="1">
    <location>
        <begin position="126"/>
        <end position="148"/>
    </location>
</feature>
<dbReference type="Proteomes" id="UP000236333">
    <property type="component" value="Unassembled WGS sequence"/>
</dbReference>
<dbReference type="OrthoDB" id="542750at2759"/>
<organism evidence="2 3">
    <name type="scientific">Tetrabaena socialis</name>
    <dbReference type="NCBI Taxonomy" id="47790"/>
    <lineage>
        <taxon>Eukaryota</taxon>
        <taxon>Viridiplantae</taxon>
        <taxon>Chlorophyta</taxon>
        <taxon>core chlorophytes</taxon>
        <taxon>Chlorophyceae</taxon>
        <taxon>CS clade</taxon>
        <taxon>Chlamydomonadales</taxon>
        <taxon>Tetrabaenaceae</taxon>
        <taxon>Tetrabaena</taxon>
    </lineage>
</organism>
<accession>A0A2J8A6N4</accession>
<name>A0A2J8A6N4_9CHLO</name>
<feature type="compositionally biased region" description="Low complexity" evidence="1">
    <location>
        <begin position="577"/>
        <end position="591"/>
    </location>
</feature>
<feature type="compositionally biased region" description="Gly residues" evidence="1">
    <location>
        <begin position="253"/>
        <end position="283"/>
    </location>
</feature>
<sequence length="601" mass="63534">MAPRIAPSPDARLWGRAVQLRELDEAARREQLDKRARLQRRVERRALDYRVMVEAGALETELEARFALLMAGRGVGGPAGTGSQTAARRCKLCDLLRAEAWGLGHPNWSERRCGQCWLLQAQATAQQRHGRSRSPPATVPATHGRPPAVARGASAAAASGAAPLAGWEGAVAPEQVDAVVAALRARDADALMALMDERALERHFGLQAGDLLGLLAGQLRPPRPAARAARQPHDGEQYTEPSGGSADEVADEGQGGTMGSGAEVGGRGLVHGRGGVAGRGGEPGRPAAVLGQQGAQPAGEGQGPPAAARGAASEVETSELLTPAGGGVGGVAAAGAAAPEQSPPGRPAGQRATYSKAAGFRAQPRPLPSKARAVRGGEAEIEAELLEAEHAIVFGATQRQRSEALFYCHQLRAALADLRLLERRARKAAGVHRHGVRLDTRDAEGVARIIREGRPKQPPSAAALRCFAHPGSVYEDPDVRSPRWLEHIHPARPDPARVVDAAAWRPPSPKVPPPRHTAGMQSTGDWQGYRHDFDLARTRNLPVDEFLEEVRKEREFRRVWATELAVVRVAELEVARDAAAGSGRPGSAPDARGQPAARTAA</sequence>
<feature type="compositionally biased region" description="Low complexity" evidence="1">
    <location>
        <begin position="284"/>
        <end position="312"/>
    </location>
</feature>
<feature type="region of interest" description="Disordered" evidence="1">
    <location>
        <begin position="222"/>
        <end position="316"/>
    </location>
</feature>
<dbReference type="AlphaFoldDB" id="A0A2J8A6N4"/>
<evidence type="ECO:0000256" key="1">
    <source>
        <dbReference type="SAM" id="MobiDB-lite"/>
    </source>
</evidence>
<evidence type="ECO:0000313" key="2">
    <source>
        <dbReference type="EMBL" id="PNH08165.1"/>
    </source>
</evidence>
<dbReference type="EMBL" id="PGGS01000142">
    <property type="protein sequence ID" value="PNH08165.1"/>
    <property type="molecule type" value="Genomic_DNA"/>
</dbReference>
<protein>
    <submittedName>
        <fullName evidence="2">Uncharacterized protein</fullName>
    </submittedName>
</protein>
<proteinExistence type="predicted"/>
<comment type="caution">
    <text evidence="2">The sequence shown here is derived from an EMBL/GenBank/DDBJ whole genome shotgun (WGS) entry which is preliminary data.</text>
</comment>
<keyword evidence="3" id="KW-1185">Reference proteome</keyword>
<feature type="region of interest" description="Disordered" evidence="1">
    <location>
        <begin position="332"/>
        <end position="370"/>
    </location>
</feature>
<evidence type="ECO:0000313" key="3">
    <source>
        <dbReference type="Proteomes" id="UP000236333"/>
    </source>
</evidence>
<gene>
    <name evidence="2" type="ORF">TSOC_005328</name>
</gene>
<reference evidence="2 3" key="1">
    <citation type="journal article" date="2017" name="Mol. Biol. Evol.">
        <title>The 4-celled Tetrabaena socialis nuclear genome reveals the essential components for genetic control of cell number at the origin of multicellularity in the volvocine lineage.</title>
        <authorList>
            <person name="Featherston J."/>
            <person name="Arakaki Y."/>
            <person name="Hanschen E.R."/>
            <person name="Ferris P.J."/>
            <person name="Michod R.E."/>
            <person name="Olson B.J.S.C."/>
            <person name="Nozaki H."/>
            <person name="Durand P.M."/>
        </authorList>
    </citation>
    <scope>NUCLEOTIDE SEQUENCE [LARGE SCALE GENOMIC DNA]</scope>
    <source>
        <strain evidence="2 3">NIES-571</strain>
    </source>
</reference>